<reference evidence="3" key="2">
    <citation type="submission" date="2020-05" db="UniProtKB">
        <authorList>
            <consortium name="EnsemblMetazoa"/>
        </authorList>
    </citation>
    <scope>IDENTIFICATION</scope>
    <source>
        <strain evidence="3">IAEA</strain>
    </source>
</reference>
<feature type="compositionally biased region" description="Low complexity" evidence="1">
    <location>
        <begin position="202"/>
        <end position="216"/>
    </location>
</feature>
<organism evidence="3 4">
    <name type="scientific">Glossina brevipalpis</name>
    <dbReference type="NCBI Taxonomy" id="37001"/>
    <lineage>
        <taxon>Eukaryota</taxon>
        <taxon>Metazoa</taxon>
        <taxon>Ecdysozoa</taxon>
        <taxon>Arthropoda</taxon>
        <taxon>Hexapoda</taxon>
        <taxon>Insecta</taxon>
        <taxon>Pterygota</taxon>
        <taxon>Neoptera</taxon>
        <taxon>Endopterygota</taxon>
        <taxon>Diptera</taxon>
        <taxon>Brachycera</taxon>
        <taxon>Muscomorpha</taxon>
        <taxon>Hippoboscoidea</taxon>
        <taxon>Glossinidae</taxon>
        <taxon>Glossina</taxon>
    </lineage>
</organism>
<dbReference type="AlphaFoldDB" id="A0A1A9VZQ0"/>
<dbReference type="EnsemblMetazoa" id="GBRI000711-RA">
    <property type="protein sequence ID" value="GBRI000711-PA"/>
    <property type="gene ID" value="GBRI000711"/>
</dbReference>
<feature type="domain" description="SUZ" evidence="2">
    <location>
        <begin position="122"/>
        <end position="195"/>
    </location>
</feature>
<dbReference type="GO" id="GO:0004637">
    <property type="term" value="F:phosphoribosylamine-glycine ligase activity"/>
    <property type="evidence" value="ECO:0007669"/>
    <property type="project" value="InterPro"/>
</dbReference>
<proteinExistence type="predicted"/>
<dbReference type="VEuPathDB" id="VectorBase:GBRI000711"/>
<feature type="region of interest" description="Disordered" evidence="1">
    <location>
        <begin position="196"/>
        <end position="216"/>
    </location>
</feature>
<dbReference type="InterPro" id="IPR024771">
    <property type="entry name" value="SUZ"/>
</dbReference>
<dbReference type="PROSITE" id="PS51673">
    <property type="entry name" value="SUZ"/>
    <property type="match status" value="1"/>
</dbReference>
<keyword evidence="4" id="KW-1185">Reference proteome</keyword>
<dbReference type="InterPro" id="IPR039228">
    <property type="entry name" value="SZRD1"/>
</dbReference>
<reference evidence="4" key="1">
    <citation type="submission" date="2014-03" db="EMBL/GenBank/DDBJ databases">
        <authorList>
            <person name="Aksoy S."/>
            <person name="Warren W."/>
            <person name="Wilson R.K."/>
        </authorList>
    </citation>
    <scope>NUCLEOTIDE SEQUENCE [LARGE SCALE GENOMIC DNA]</scope>
    <source>
        <strain evidence="4">IAEA</strain>
    </source>
</reference>
<evidence type="ECO:0000259" key="2">
    <source>
        <dbReference type="PROSITE" id="PS51673"/>
    </source>
</evidence>
<dbReference type="Proteomes" id="UP000091820">
    <property type="component" value="Unassembled WGS sequence"/>
</dbReference>
<dbReference type="STRING" id="37001.A0A1A9VZQ0"/>
<dbReference type="GO" id="GO:0009113">
    <property type="term" value="P:purine nucleobase biosynthetic process"/>
    <property type="evidence" value="ECO:0007669"/>
    <property type="project" value="InterPro"/>
</dbReference>
<dbReference type="Pfam" id="PF02844">
    <property type="entry name" value="GARS_N"/>
    <property type="match status" value="1"/>
</dbReference>
<accession>A0A1A9VZQ0</accession>
<protein>
    <recommendedName>
        <fullName evidence="2">SUZ domain-containing protein</fullName>
    </recommendedName>
</protein>
<dbReference type="Pfam" id="PF12752">
    <property type="entry name" value="SUZ"/>
    <property type="match status" value="1"/>
</dbReference>
<dbReference type="InterPro" id="IPR020562">
    <property type="entry name" value="PRibGlycinamide_synth_N"/>
</dbReference>
<sequence length="315" mass="34489">MSNGEDVLDNWEEIDEVGLTSALEKLKASCSSETNHTGHETTTSAKIRANNSLDSFNNPTDKNCYKPENLSSLTADITAMKLLQPSHDATASVSYSLKSGSSSSALMNQQSHETLNDMTATYQPVMMVLHKPTDEYQSTNYTAPISNQTVKILRRPTQTKEPRSNVVRPKQPLKSLKQREQEYAEARLRILGSAKNPEDECSASPASISITNSSSPPVYQATATSTSLNSLDLYLTRKSFRGCDDEENNKSMPAGKQVLVIGNGGREHAICWKLAQSTQVTKIFALPGNPGIAQEKKCENLLGVNVKDFNVSNKK</sequence>
<evidence type="ECO:0000313" key="3">
    <source>
        <dbReference type="EnsemblMetazoa" id="GBRI000711-PA"/>
    </source>
</evidence>
<name>A0A1A9VZQ0_9MUSC</name>
<evidence type="ECO:0000313" key="4">
    <source>
        <dbReference type="Proteomes" id="UP000091820"/>
    </source>
</evidence>
<dbReference type="InterPro" id="IPR016185">
    <property type="entry name" value="PreATP-grasp_dom_sf"/>
</dbReference>
<evidence type="ECO:0000256" key="1">
    <source>
        <dbReference type="SAM" id="MobiDB-lite"/>
    </source>
</evidence>
<dbReference type="PANTHER" id="PTHR31796:SF2">
    <property type="entry name" value="SUZ DOMAIN-CONTAINING PROTEIN 1"/>
    <property type="match status" value="1"/>
</dbReference>
<dbReference type="SUPFAM" id="SSF52440">
    <property type="entry name" value="PreATP-grasp domain"/>
    <property type="match status" value="1"/>
</dbReference>
<dbReference type="PANTHER" id="PTHR31796">
    <property type="entry name" value="SUZ DOMAIN-CONTAINING PROTEIN 1"/>
    <property type="match status" value="1"/>
</dbReference>
<dbReference type="Gene3D" id="3.40.50.20">
    <property type="match status" value="1"/>
</dbReference>